<dbReference type="GO" id="GO:0008473">
    <property type="term" value="F:ornithine cyclodeaminase activity"/>
    <property type="evidence" value="ECO:0007669"/>
    <property type="project" value="UniProtKB-EC"/>
</dbReference>
<dbReference type="InterPro" id="IPR003462">
    <property type="entry name" value="ODC_Mu_crystall"/>
</dbReference>
<evidence type="ECO:0000313" key="2">
    <source>
        <dbReference type="Proteomes" id="UP001265700"/>
    </source>
</evidence>
<keyword evidence="1" id="KW-0456">Lyase</keyword>
<sequence>MKSASTHTQHATARADLARFATTGTLYLSAPEAAELVRRLGLTHCLGRLAEHIRADFLRWADFDKTARVASHSQGGVIELMPVADDHRYSFKYVNGHPGNTRHGLPTVMAFGVLADVDSGAPLFLSELTLTTALRTAAMSALAAQVLARPDSRTMALIGNGAQSEFQALAFRDLVGITSLRVFDVDPAATAKLVFNLQRSGLQVTVCSSTAEAVAGADIVTTVTADKRNALILTPDMIAPGMHLNAVGGDCPGKTELHGDILDTAKVFVEYEPQSRIEGEIQHKPENFAVTELWQVLVGERSGRDSTEQVTVFDSVGFALEDFSALRFMMDSAVRLGLGQRIDLIPRLADPKNLYGSLRPVSLGTSPTHLQPA</sequence>
<evidence type="ECO:0000313" key="1">
    <source>
        <dbReference type="EMBL" id="MDR7150874.1"/>
    </source>
</evidence>
<dbReference type="NCBIfam" id="NF005762">
    <property type="entry name" value="PRK07589.1"/>
    <property type="match status" value="1"/>
</dbReference>
<comment type="caution">
    <text evidence="1">The sequence shown here is derived from an EMBL/GenBank/DDBJ whole genome shotgun (WGS) entry which is preliminary data.</text>
</comment>
<name>A0ABU1WNK3_9BURK</name>
<dbReference type="PANTHER" id="PTHR13812:SF19">
    <property type="entry name" value="KETIMINE REDUCTASE MU-CRYSTALLIN"/>
    <property type="match status" value="1"/>
</dbReference>
<dbReference type="InterPro" id="IPR023401">
    <property type="entry name" value="ODC_N"/>
</dbReference>
<dbReference type="Proteomes" id="UP001265700">
    <property type="component" value="Unassembled WGS sequence"/>
</dbReference>
<accession>A0ABU1WNK3</accession>
<dbReference type="PANTHER" id="PTHR13812">
    <property type="entry name" value="KETIMINE REDUCTASE MU-CRYSTALLIN"/>
    <property type="match status" value="1"/>
</dbReference>
<dbReference type="SUPFAM" id="SSF51735">
    <property type="entry name" value="NAD(P)-binding Rossmann-fold domains"/>
    <property type="match status" value="1"/>
</dbReference>
<dbReference type="InterPro" id="IPR036291">
    <property type="entry name" value="NAD(P)-bd_dom_sf"/>
</dbReference>
<keyword evidence="2" id="KW-1185">Reference proteome</keyword>
<dbReference type="RefSeq" id="WP_310317155.1">
    <property type="nucleotide sequence ID" value="NZ_JAVDWU010000005.1"/>
</dbReference>
<dbReference type="EMBL" id="JAVDWU010000005">
    <property type="protein sequence ID" value="MDR7150874.1"/>
    <property type="molecule type" value="Genomic_DNA"/>
</dbReference>
<proteinExistence type="predicted"/>
<dbReference type="Gene3D" id="3.30.1780.10">
    <property type="entry name" value="ornithine cyclodeaminase, domain 1"/>
    <property type="match status" value="1"/>
</dbReference>
<dbReference type="Gene3D" id="3.40.50.720">
    <property type="entry name" value="NAD(P)-binding Rossmann-like Domain"/>
    <property type="match status" value="1"/>
</dbReference>
<organism evidence="1 2">
    <name type="scientific">Hydrogenophaga palleronii</name>
    <dbReference type="NCBI Taxonomy" id="65655"/>
    <lineage>
        <taxon>Bacteria</taxon>
        <taxon>Pseudomonadati</taxon>
        <taxon>Pseudomonadota</taxon>
        <taxon>Betaproteobacteria</taxon>
        <taxon>Burkholderiales</taxon>
        <taxon>Comamonadaceae</taxon>
        <taxon>Hydrogenophaga</taxon>
    </lineage>
</organism>
<dbReference type="EC" id="4.3.1.12" evidence="1"/>
<dbReference type="Pfam" id="PF02423">
    <property type="entry name" value="OCD_Mu_crystall"/>
    <property type="match status" value="1"/>
</dbReference>
<protein>
    <submittedName>
        <fullName evidence="1">Ornithine cyclodeaminase</fullName>
        <ecNumber evidence="1">4.3.1.12</ecNumber>
    </submittedName>
</protein>
<gene>
    <name evidence="1" type="ORF">J2W49_002837</name>
</gene>
<reference evidence="1 2" key="1">
    <citation type="submission" date="2023-07" db="EMBL/GenBank/DDBJ databases">
        <title>Sorghum-associated microbial communities from plants grown in Nebraska, USA.</title>
        <authorList>
            <person name="Schachtman D."/>
        </authorList>
    </citation>
    <scope>NUCLEOTIDE SEQUENCE [LARGE SCALE GENOMIC DNA]</scope>
    <source>
        <strain evidence="1 2">4249</strain>
    </source>
</reference>